<keyword evidence="6" id="KW-0472">Membrane</keyword>
<dbReference type="Pfam" id="PF07690">
    <property type="entry name" value="MFS_1"/>
    <property type="match status" value="1"/>
</dbReference>
<keyword evidence="4" id="KW-0812">Transmembrane</keyword>
<dbReference type="CDD" id="cd17391">
    <property type="entry name" value="MFS_MdtG_MDR_like"/>
    <property type="match status" value="1"/>
</dbReference>
<evidence type="ECO:0000256" key="4">
    <source>
        <dbReference type="ARBA" id="ARBA00022692"/>
    </source>
</evidence>
<accession>A0A7H1MNK6</accession>
<name>A0A7H1MNK6_9LACO</name>
<keyword evidence="5" id="KW-1133">Transmembrane helix</keyword>
<dbReference type="SUPFAM" id="SSF103473">
    <property type="entry name" value="MFS general substrate transporter"/>
    <property type="match status" value="1"/>
</dbReference>
<dbReference type="InterPro" id="IPR001958">
    <property type="entry name" value="Tet-R_TetA/multi-R_MdtG-like"/>
</dbReference>
<dbReference type="InterPro" id="IPR020846">
    <property type="entry name" value="MFS_dom"/>
</dbReference>
<comment type="subcellular location">
    <subcellularLocation>
        <location evidence="1">Cell membrane</location>
        <topology evidence="1">Multi-pass membrane protein</topology>
    </subcellularLocation>
</comment>
<keyword evidence="9" id="KW-1185">Reference proteome</keyword>
<dbReference type="InterPro" id="IPR011701">
    <property type="entry name" value="MFS"/>
</dbReference>
<reference evidence="8 9" key="1">
    <citation type="submission" date="2019-08" db="EMBL/GenBank/DDBJ databases">
        <authorList>
            <person name="Chang H.C."/>
            <person name="Mun S.Y."/>
        </authorList>
    </citation>
    <scope>NUCLEOTIDE SEQUENCE [LARGE SCALE GENOMIC DNA]</scope>
    <source>
        <strain evidence="8 9">SK</strain>
    </source>
</reference>
<evidence type="ECO:0000256" key="5">
    <source>
        <dbReference type="ARBA" id="ARBA00022989"/>
    </source>
</evidence>
<dbReference type="GO" id="GO:0005886">
    <property type="term" value="C:plasma membrane"/>
    <property type="evidence" value="ECO:0007669"/>
    <property type="project" value="UniProtKB-SubCell"/>
</dbReference>
<protein>
    <submittedName>
        <fullName evidence="8">Multidrug efflux MFS transporter</fullName>
    </submittedName>
</protein>
<dbReference type="PANTHER" id="PTHR43414">
    <property type="entry name" value="MULTIDRUG RESISTANCE PROTEIN MDTG"/>
    <property type="match status" value="1"/>
</dbReference>
<evidence type="ECO:0000256" key="3">
    <source>
        <dbReference type="ARBA" id="ARBA00022475"/>
    </source>
</evidence>
<proteinExistence type="predicted"/>
<sequence>MPVWQRNMYILWIGVFLTGIGLSMVTPFLSLYINTLGHYSKSMLSLYSSLAFSGSYLTMAIASPFWGRLADTKGRKKMIVRAGLAMGVAFFLMGLVTNVWQLILLRAIQGALGGFTSNANALIASETPIERSGYSMGIMMTGSTAGTLLGPLIGGVLADTVGYRFSFTLTGGLILAATVLVIFWVKEEFSPKAKEEQQTLSRKEVFAMLPYPRVMWGFFITTMMIMAVNQSINPILALFVQELTHNANNTAFLAGLVAATPGVASLIFAPQLGRLGDKYGTSKVMLSGFILGVIVFLPMGWVSAVWQLAALRFFVGITDSTMMPSIQTLITKTTPHEVVSRMFAYNQSFQSLGSVAGPIIGAVATGLFDYQGVFIISALIIGINGLWFHHNTKVLRQDGIA</sequence>
<evidence type="ECO:0000259" key="7">
    <source>
        <dbReference type="PROSITE" id="PS50850"/>
    </source>
</evidence>
<dbReference type="PRINTS" id="PR01035">
    <property type="entry name" value="TCRTETA"/>
</dbReference>
<dbReference type="AlphaFoldDB" id="A0A7H1MNK6"/>
<dbReference type="PANTHER" id="PTHR43414:SF6">
    <property type="entry name" value="MULTIDRUG RESISTANCE PROTEIN MDTG"/>
    <property type="match status" value="1"/>
</dbReference>
<dbReference type="Gene3D" id="1.20.1250.20">
    <property type="entry name" value="MFS general substrate transporter like domains"/>
    <property type="match status" value="2"/>
</dbReference>
<keyword evidence="3" id="KW-1003">Cell membrane</keyword>
<feature type="domain" description="Major facilitator superfamily (MFS) profile" evidence="7">
    <location>
        <begin position="7"/>
        <end position="396"/>
    </location>
</feature>
<evidence type="ECO:0000256" key="6">
    <source>
        <dbReference type="ARBA" id="ARBA00023136"/>
    </source>
</evidence>
<dbReference type="EMBL" id="CP043431">
    <property type="protein sequence ID" value="QNT65042.1"/>
    <property type="molecule type" value="Genomic_DNA"/>
</dbReference>
<gene>
    <name evidence="8" type="ORF">FY536_06410</name>
</gene>
<dbReference type="GO" id="GO:0022857">
    <property type="term" value="F:transmembrane transporter activity"/>
    <property type="evidence" value="ECO:0007669"/>
    <property type="project" value="InterPro"/>
</dbReference>
<keyword evidence="2" id="KW-0813">Transport</keyword>
<dbReference type="PROSITE" id="PS50850">
    <property type="entry name" value="MFS"/>
    <property type="match status" value="1"/>
</dbReference>
<dbReference type="InterPro" id="IPR036259">
    <property type="entry name" value="MFS_trans_sf"/>
</dbReference>
<evidence type="ECO:0000313" key="8">
    <source>
        <dbReference type="EMBL" id="QNT65042.1"/>
    </source>
</evidence>
<dbReference type="Proteomes" id="UP000516446">
    <property type="component" value="Chromosome"/>
</dbReference>
<evidence type="ECO:0000256" key="1">
    <source>
        <dbReference type="ARBA" id="ARBA00004651"/>
    </source>
</evidence>
<organism evidence="8 9">
    <name type="scientific">Weissella koreensis</name>
    <dbReference type="NCBI Taxonomy" id="165096"/>
    <lineage>
        <taxon>Bacteria</taxon>
        <taxon>Bacillati</taxon>
        <taxon>Bacillota</taxon>
        <taxon>Bacilli</taxon>
        <taxon>Lactobacillales</taxon>
        <taxon>Lactobacillaceae</taxon>
        <taxon>Weissella</taxon>
    </lineage>
</organism>
<evidence type="ECO:0000313" key="9">
    <source>
        <dbReference type="Proteomes" id="UP000516446"/>
    </source>
</evidence>
<evidence type="ECO:0000256" key="2">
    <source>
        <dbReference type="ARBA" id="ARBA00022448"/>
    </source>
</evidence>